<dbReference type="EMBL" id="VXIV02000309">
    <property type="protein sequence ID" value="KAF6039060.1"/>
    <property type="molecule type" value="Genomic_DNA"/>
</dbReference>
<keyword evidence="2" id="KW-0547">Nucleotide-binding</keyword>
<comment type="similarity">
    <text evidence="1">Belongs to the protein kinase superfamily. STE Ser/Thr protein kinase family. STE20 subfamily.</text>
</comment>
<dbReference type="Gene3D" id="1.10.510.10">
    <property type="entry name" value="Transferase(Phosphotransferase) domain 1"/>
    <property type="match status" value="1"/>
</dbReference>
<dbReference type="InterPro" id="IPR000719">
    <property type="entry name" value="Prot_kinase_dom"/>
</dbReference>
<dbReference type="SUPFAM" id="SSF56112">
    <property type="entry name" value="Protein kinase-like (PK-like)"/>
    <property type="match status" value="1"/>
</dbReference>
<name>A0A7J7KK22_BUGNE</name>
<dbReference type="InterPro" id="IPR011009">
    <property type="entry name" value="Kinase-like_dom_sf"/>
</dbReference>
<feature type="domain" description="Protein kinase" evidence="4">
    <location>
        <begin position="1"/>
        <end position="59"/>
    </location>
</feature>
<dbReference type="Proteomes" id="UP000593567">
    <property type="component" value="Unassembled WGS sequence"/>
</dbReference>
<dbReference type="OrthoDB" id="8693905at2759"/>
<dbReference type="PROSITE" id="PS50011">
    <property type="entry name" value="PROTEIN_KINASE_DOM"/>
    <property type="match status" value="1"/>
</dbReference>
<evidence type="ECO:0000256" key="3">
    <source>
        <dbReference type="ARBA" id="ARBA00022840"/>
    </source>
</evidence>
<protein>
    <recommendedName>
        <fullName evidence="4">Protein kinase domain-containing protein</fullName>
    </recommendedName>
</protein>
<gene>
    <name evidence="5" type="ORF">EB796_002633</name>
</gene>
<evidence type="ECO:0000256" key="1">
    <source>
        <dbReference type="ARBA" id="ARBA00008874"/>
    </source>
</evidence>
<accession>A0A7J7KK22</accession>
<organism evidence="5 6">
    <name type="scientific">Bugula neritina</name>
    <name type="common">Brown bryozoan</name>
    <name type="synonym">Sertularia neritina</name>
    <dbReference type="NCBI Taxonomy" id="10212"/>
    <lineage>
        <taxon>Eukaryota</taxon>
        <taxon>Metazoa</taxon>
        <taxon>Spiralia</taxon>
        <taxon>Lophotrochozoa</taxon>
        <taxon>Bryozoa</taxon>
        <taxon>Gymnolaemata</taxon>
        <taxon>Cheilostomatida</taxon>
        <taxon>Flustrina</taxon>
        <taxon>Buguloidea</taxon>
        <taxon>Bugulidae</taxon>
        <taxon>Bugula</taxon>
    </lineage>
</organism>
<proteinExistence type="inferred from homology"/>
<dbReference type="PANTHER" id="PTHR48012">
    <property type="entry name" value="STERILE20-LIKE KINASE, ISOFORM B-RELATED"/>
    <property type="match status" value="1"/>
</dbReference>
<keyword evidence="3" id="KW-0067">ATP-binding</keyword>
<evidence type="ECO:0000256" key="2">
    <source>
        <dbReference type="ARBA" id="ARBA00022741"/>
    </source>
</evidence>
<keyword evidence="6" id="KW-1185">Reference proteome</keyword>
<comment type="caution">
    <text evidence="5">The sequence shown here is derived from an EMBL/GenBank/DDBJ whole genome shotgun (WGS) entry which is preliminary data.</text>
</comment>
<evidence type="ECO:0000259" key="4">
    <source>
        <dbReference type="PROSITE" id="PS50011"/>
    </source>
</evidence>
<dbReference type="AlphaFoldDB" id="A0A7J7KK22"/>
<evidence type="ECO:0000313" key="6">
    <source>
        <dbReference type="Proteomes" id="UP000593567"/>
    </source>
</evidence>
<dbReference type="GO" id="GO:0005737">
    <property type="term" value="C:cytoplasm"/>
    <property type="evidence" value="ECO:0007669"/>
    <property type="project" value="TreeGrafter"/>
</dbReference>
<sequence>MKVLMLTLQNDPPNIDSGADDENQYKNYGKTLRKMINQCLKKDPQERPTAKELLKHDFFTKKLKISV</sequence>
<dbReference type="InterPro" id="IPR050629">
    <property type="entry name" value="STE20/SPS1-PAK"/>
</dbReference>
<evidence type="ECO:0000313" key="5">
    <source>
        <dbReference type="EMBL" id="KAF6039060.1"/>
    </source>
</evidence>
<dbReference type="GO" id="GO:0004674">
    <property type="term" value="F:protein serine/threonine kinase activity"/>
    <property type="evidence" value="ECO:0007669"/>
    <property type="project" value="TreeGrafter"/>
</dbReference>
<dbReference type="PANTHER" id="PTHR48012:SF16">
    <property type="entry name" value="NON-SPECIFIC SERINE_THREONINE PROTEIN KINASE"/>
    <property type="match status" value="1"/>
</dbReference>
<dbReference type="GO" id="GO:0005524">
    <property type="term" value="F:ATP binding"/>
    <property type="evidence" value="ECO:0007669"/>
    <property type="project" value="UniProtKB-KW"/>
</dbReference>
<reference evidence="5" key="1">
    <citation type="submission" date="2020-06" db="EMBL/GenBank/DDBJ databases">
        <title>Draft genome of Bugula neritina, a colonial animal packing powerful symbionts and potential medicines.</title>
        <authorList>
            <person name="Rayko M."/>
        </authorList>
    </citation>
    <scope>NUCLEOTIDE SEQUENCE [LARGE SCALE GENOMIC DNA]</scope>
    <source>
        <strain evidence="5">Kwan_BN1</strain>
    </source>
</reference>